<sequence>MYDLAMANQPSSVTTLAKATRGPADYFTGTAWVTMLAGPNPTDCTVADVTFEPGCRNNWHSHPAGQLLVVTAGRGYFQERGQPARLLRPGDTVSIAPGVVHWHGAAADSLFTHLAINPNVSGGVADWLMPVTDEEYQAAHK</sequence>
<dbReference type="InterPro" id="IPR047263">
    <property type="entry name" value="HNL-like_cupin"/>
</dbReference>
<organism evidence="2 3">
    <name type="scientific">Hymenobacter ginsengisoli</name>
    <dbReference type="NCBI Taxonomy" id="1051626"/>
    <lineage>
        <taxon>Bacteria</taxon>
        <taxon>Pseudomonadati</taxon>
        <taxon>Bacteroidota</taxon>
        <taxon>Cytophagia</taxon>
        <taxon>Cytophagales</taxon>
        <taxon>Hymenobacteraceae</taxon>
        <taxon>Hymenobacter</taxon>
    </lineage>
</organism>
<dbReference type="Pfam" id="PF07883">
    <property type="entry name" value="Cupin_2"/>
    <property type="match status" value="1"/>
</dbReference>
<dbReference type="InterPro" id="IPR013096">
    <property type="entry name" value="Cupin_2"/>
</dbReference>
<dbReference type="PANTHER" id="PTHR43698:SF1">
    <property type="entry name" value="BLL4564 PROTEIN"/>
    <property type="match status" value="1"/>
</dbReference>
<dbReference type="InterPro" id="IPR014710">
    <property type="entry name" value="RmlC-like_jellyroll"/>
</dbReference>
<feature type="domain" description="Cupin type-2" evidence="1">
    <location>
        <begin position="49"/>
        <end position="108"/>
    </location>
</feature>
<dbReference type="SUPFAM" id="SSF51182">
    <property type="entry name" value="RmlC-like cupins"/>
    <property type="match status" value="1"/>
</dbReference>
<dbReference type="Proteomes" id="UP001501243">
    <property type="component" value="Unassembled WGS sequence"/>
</dbReference>
<gene>
    <name evidence="2" type="ORF">GCM10023172_21470</name>
</gene>
<evidence type="ECO:0000259" key="1">
    <source>
        <dbReference type="Pfam" id="PF07883"/>
    </source>
</evidence>
<dbReference type="Gene3D" id="2.60.120.10">
    <property type="entry name" value="Jelly Rolls"/>
    <property type="match status" value="1"/>
</dbReference>
<reference evidence="3" key="1">
    <citation type="journal article" date="2019" name="Int. J. Syst. Evol. Microbiol.">
        <title>The Global Catalogue of Microorganisms (GCM) 10K type strain sequencing project: providing services to taxonomists for standard genome sequencing and annotation.</title>
        <authorList>
            <consortium name="The Broad Institute Genomics Platform"/>
            <consortium name="The Broad Institute Genome Sequencing Center for Infectious Disease"/>
            <person name="Wu L."/>
            <person name="Ma J."/>
        </authorList>
    </citation>
    <scope>NUCLEOTIDE SEQUENCE [LARGE SCALE GENOMIC DNA]</scope>
    <source>
        <strain evidence="3">JCM 17841</strain>
    </source>
</reference>
<dbReference type="InterPro" id="IPR011051">
    <property type="entry name" value="RmlC_Cupin_sf"/>
</dbReference>
<keyword evidence="3" id="KW-1185">Reference proteome</keyword>
<evidence type="ECO:0000313" key="2">
    <source>
        <dbReference type="EMBL" id="GAA4500718.1"/>
    </source>
</evidence>
<dbReference type="CDD" id="cd02233">
    <property type="entry name" value="cupin_HNL-like"/>
    <property type="match status" value="1"/>
</dbReference>
<evidence type="ECO:0000313" key="3">
    <source>
        <dbReference type="Proteomes" id="UP001501243"/>
    </source>
</evidence>
<name>A0ABP8QEI6_9BACT</name>
<dbReference type="PANTHER" id="PTHR43698">
    <property type="entry name" value="RIBD C-TERMINAL DOMAIN CONTAINING PROTEIN"/>
    <property type="match status" value="1"/>
</dbReference>
<proteinExistence type="predicted"/>
<protein>
    <recommendedName>
        <fullName evidence="1">Cupin type-2 domain-containing protein</fullName>
    </recommendedName>
</protein>
<comment type="caution">
    <text evidence="2">The sequence shown here is derived from an EMBL/GenBank/DDBJ whole genome shotgun (WGS) entry which is preliminary data.</text>
</comment>
<dbReference type="EMBL" id="BAABGQ010000006">
    <property type="protein sequence ID" value="GAA4500718.1"/>
    <property type="molecule type" value="Genomic_DNA"/>
</dbReference>
<accession>A0ABP8QEI6</accession>